<evidence type="ECO:0000313" key="17">
    <source>
        <dbReference type="Proteomes" id="UP001054945"/>
    </source>
</evidence>
<evidence type="ECO:0000313" key="16">
    <source>
        <dbReference type="EMBL" id="GIY76490.1"/>
    </source>
</evidence>
<sequence length="357" mass="40576">MAKFITQAVILSAQVFSRAFARALKYEYAATQAAAQKGHGSPREQVETNLKTGISLHEAKNILNIDKLDPEVIQKHYEHLFEVNDKKKGGSLYLQSKNVQSFWPTRFCGHGLHDVQEQRYFSNIAFNHKLPGISKEHFIKCIEKMKIEYVAKKNAREAAVLIPLCTVKGKSSVLLTMRSATLGRNKGDASFPGGMKEVSDNNSVDVALRETREEIGLSSDIEIWTLMPRFPSRTGSINITPVVAFIGEICIEECVVNKAEVEYVFALTLESLCDPKNFYYTRYKRGYAMPVYIIGEHRIWGLTAMVLHYLLKCLLPHDYKCDLHVGIRAKERLDEELWILNQAKENKKDQNEATKAF</sequence>
<dbReference type="EMBL" id="BPLR01015491">
    <property type="protein sequence ID" value="GIY76490.1"/>
    <property type="molecule type" value="Genomic_DNA"/>
</dbReference>
<dbReference type="FunFam" id="1.10.287.110:FF:000006">
    <property type="entry name" value="Import inner membrane translocase subunit TIM16"/>
    <property type="match status" value="1"/>
</dbReference>
<evidence type="ECO:0000259" key="15">
    <source>
        <dbReference type="PROSITE" id="PS51462"/>
    </source>
</evidence>
<accession>A0AAV4W358</accession>
<keyword evidence="11" id="KW-0811">Translocation</keyword>
<evidence type="ECO:0000256" key="10">
    <source>
        <dbReference type="ARBA" id="ARBA00022927"/>
    </source>
</evidence>
<keyword evidence="14" id="KW-0464">Manganese</keyword>
<dbReference type="PANTHER" id="PTHR12992">
    <property type="entry name" value="NUDIX HYDROLASE"/>
    <property type="match status" value="1"/>
</dbReference>
<evidence type="ECO:0000256" key="9">
    <source>
        <dbReference type="ARBA" id="ARBA00022842"/>
    </source>
</evidence>
<proteinExistence type="inferred from homology"/>
<evidence type="ECO:0000256" key="8">
    <source>
        <dbReference type="ARBA" id="ARBA00022801"/>
    </source>
</evidence>
<keyword evidence="9" id="KW-0460">Magnesium</keyword>
<comment type="caution">
    <text evidence="16">The sequence shown here is derived from an EMBL/GenBank/DDBJ whole genome shotgun (WGS) entry which is preliminary data.</text>
</comment>
<evidence type="ECO:0000256" key="6">
    <source>
        <dbReference type="ARBA" id="ARBA00022723"/>
    </source>
</evidence>
<protein>
    <submittedName>
        <fullName evidence="16">Nucleoside diphosphate-linked moiety X motif 8</fullName>
    </submittedName>
</protein>
<evidence type="ECO:0000256" key="3">
    <source>
        <dbReference type="ARBA" id="ARBA00004443"/>
    </source>
</evidence>
<keyword evidence="12" id="KW-0496">Mitochondrion</keyword>
<reference evidence="16 17" key="1">
    <citation type="submission" date="2021-06" db="EMBL/GenBank/DDBJ databases">
        <title>Caerostris extrusa draft genome.</title>
        <authorList>
            <person name="Kono N."/>
            <person name="Arakawa K."/>
        </authorList>
    </citation>
    <scope>NUCLEOTIDE SEQUENCE [LARGE SCALE GENOMIC DNA]</scope>
</reference>
<keyword evidence="17" id="KW-1185">Reference proteome</keyword>
<dbReference type="Pfam" id="PF00293">
    <property type="entry name" value="NUDIX"/>
    <property type="match status" value="1"/>
</dbReference>
<evidence type="ECO:0000256" key="11">
    <source>
        <dbReference type="ARBA" id="ARBA00023010"/>
    </source>
</evidence>
<evidence type="ECO:0000256" key="5">
    <source>
        <dbReference type="ARBA" id="ARBA00022448"/>
    </source>
</evidence>
<dbReference type="InterPro" id="IPR045121">
    <property type="entry name" value="CoAse"/>
</dbReference>
<evidence type="ECO:0000256" key="13">
    <source>
        <dbReference type="ARBA" id="ARBA00023136"/>
    </source>
</evidence>
<dbReference type="InterPro" id="IPR015797">
    <property type="entry name" value="NUDIX_hydrolase-like_dom_sf"/>
</dbReference>
<dbReference type="Gene3D" id="1.10.287.110">
    <property type="entry name" value="DnaJ domain"/>
    <property type="match status" value="1"/>
</dbReference>
<dbReference type="InterPro" id="IPR000086">
    <property type="entry name" value="NUDIX_hydrolase_dom"/>
</dbReference>
<dbReference type="GO" id="GO:0010945">
    <property type="term" value="F:coenzyme A diphosphatase activity"/>
    <property type="evidence" value="ECO:0007669"/>
    <property type="project" value="InterPro"/>
</dbReference>
<keyword evidence="10" id="KW-0653">Protein transport</keyword>
<comment type="cofactor">
    <cofactor evidence="1">
        <name>Mn(2+)</name>
        <dbReference type="ChEBI" id="CHEBI:29035"/>
    </cofactor>
</comment>
<keyword evidence="5" id="KW-0813">Transport</keyword>
<comment type="similarity">
    <text evidence="4">Belongs to the TIM16/PAM16 family.</text>
</comment>
<organism evidence="16 17">
    <name type="scientific">Caerostris extrusa</name>
    <name type="common">Bark spider</name>
    <name type="synonym">Caerostris bankana</name>
    <dbReference type="NCBI Taxonomy" id="172846"/>
    <lineage>
        <taxon>Eukaryota</taxon>
        <taxon>Metazoa</taxon>
        <taxon>Ecdysozoa</taxon>
        <taxon>Arthropoda</taxon>
        <taxon>Chelicerata</taxon>
        <taxon>Arachnida</taxon>
        <taxon>Araneae</taxon>
        <taxon>Araneomorphae</taxon>
        <taxon>Entelegynae</taxon>
        <taxon>Araneoidea</taxon>
        <taxon>Araneidae</taxon>
        <taxon>Caerostris</taxon>
    </lineage>
</organism>
<dbReference type="PROSITE" id="PS51462">
    <property type="entry name" value="NUDIX"/>
    <property type="match status" value="1"/>
</dbReference>
<evidence type="ECO:0000256" key="4">
    <source>
        <dbReference type="ARBA" id="ARBA00008817"/>
    </source>
</evidence>
<dbReference type="Pfam" id="PF03656">
    <property type="entry name" value="Pam16"/>
    <property type="match status" value="1"/>
</dbReference>
<dbReference type="GO" id="GO:0015031">
    <property type="term" value="P:protein transport"/>
    <property type="evidence" value="ECO:0007669"/>
    <property type="project" value="UniProtKB-KW"/>
</dbReference>
<evidence type="ECO:0000256" key="14">
    <source>
        <dbReference type="ARBA" id="ARBA00023211"/>
    </source>
</evidence>
<dbReference type="CDD" id="cd03426">
    <property type="entry name" value="NUDIX_CoAse_Nudt7"/>
    <property type="match status" value="1"/>
</dbReference>
<keyword evidence="7" id="KW-0999">Mitochondrion inner membrane</keyword>
<feature type="domain" description="Nudix hydrolase" evidence="15">
    <location>
        <begin position="155"/>
        <end position="293"/>
    </location>
</feature>
<keyword evidence="6" id="KW-0479">Metal-binding</keyword>
<dbReference type="GO" id="GO:0005743">
    <property type="term" value="C:mitochondrial inner membrane"/>
    <property type="evidence" value="ECO:0007669"/>
    <property type="project" value="UniProtKB-SubCell"/>
</dbReference>
<evidence type="ECO:0000256" key="12">
    <source>
        <dbReference type="ARBA" id="ARBA00023128"/>
    </source>
</evidence>
<evidence type="ECO:0000256" key="1">
    <source>
        <dbReference type="ARBA" id="ARBA00001936"/>
    </source>
</evidence>
<keyword evidence="13" id="KW-0472">Membrane</keyword>
<keyword evidence="8" id="KW-0378">Hydrolase</keyword>
<evidence type="ECO:0000256" key="2">
    <source>
        <dbReference type="ARBA" id="ARBA00001946"/>
    </source>
</evidence>
<dbReference type="PANTHER" id="PTHR12992:SF11">
    <property type="entry name" value="MITOCHONDRIAL COENZYME A DIPHOSPHATASE NUDT8"/>
    <property type="match status" value="1"/>
</dbReference>
<comment type="cofactor">
    <cofactor evidence="2">
        <name>Mg(2+)</name>
        <dbReference type="ChEBI" id="CHEBI:18420"/>
    </cofactor>
</comment>
<dbReference type="GO" id="GO:0046872">
    <property type="term" value="F:metal ion binding"/>
    <property type="evidence" value="ECO:0007669"/>
    <property type="project" value="UniProtKB-KW"/>
</dbReference>
<name>A0AAV4W358_CAEEX</name>
<comment type="subcellular location">
    <subcellularLocation>
        <location evidence="3">Mitochondrion inner membrane</location>
        <topology evidence="3">Peripheral membrane protein</topology>
        <orientation evidence="3">Matrix side</orientation>
    </subcellularLocation>
</comment>
<dbReference type="SUPFAM" id="SSF55811">
    <property type="entry name" value="Nudix"/>
    <property type="match status" value="1"/>
</dbReference>
<gene>
    <name evidence="16" type="primary">NUDT8</name>
    <name evidence="16" type="ORF">CEXT_290961</name>
</gene>
<dbReference type="Proteomes" id="UP001054945">
    <property type="component" value="Unassembled WGS sequence"/>
</dbReference>
<evidence type="ECO:0000256" key="7">
    <source>
        <dbReference type="ARBA" id="ARBA00022792"/>
    </source>
</evidence>
<dbReference type="AlphaFoldDB" id="A0AAV4W358"/>
<dbReference type="InterPro" id="IPR036869">
    <property type="entry name" value="J_dom_sf"/>
</dbReference>
<dbReference type="Gene3D" id="3.90.79.10">
    <property type="entry name" value="Nucleoside Triphosphate Pyrophosphohydrolase"/>
    <property type="match status" value="1"/>
</dbReference>